<dbReference type="InterPro" id="IPR004242">
    <property type="entry name" value="Transposase_21"/>
</dbReference>
<dbReference type="EMBL" id="CAJNJQ010000405">
    <property type="protein sequence ID" value="CAE7076308.1"/>
    <property type="molecule type" value="Genomic_DNA"/>
</dbReference>
<feature type="compositionally biased region" description="Low complexity" evidence="1">
    <location>
        <begin position="7"/>
        <end position="23"/>
    </location>
</feature>
<dbReference type="PANTHER" id="PTHR46579:SF1">
    <property type="entry name" value="F5_8 TYPE C DOMAIN-CONTAINING PROTEIN"/>
    <property type="match status" value="1"/>
</dbReference>
<protein>
    <recommendedName>
        <fullName evidence="4">Transposase family Tnp2 protein</fullName>
    </recommendedName>
</protein>
<dbReference type="Pfam" id="PF02992">
    <property type="entry name" value="Transposase_21"/>
    <property type="match status" value="1"/>
</dbReference>
<dbReference type="PANTHER" id="PTHR46579">
    <property type="entry name" value="F5/8 TYPE C DOMAIN-CONTAINING PROTEIN-RELATED"/>
    <property type="match status" value="1"/>
</dbReference>
<reference evidence="2" key="1">
    <citation type="submission" date="2021-01" db="EMBL/GenBank/DDBJ databases">
        <authorList>
            <person name="Kaushik A."/>
        </authorList>
    </citation>
    <scope>NUCLEOTIDE SEQUENCE</scope>
    <source>
        <strain evidence="2">AG5</strain>
    </source>
</reference>
<dbReference type="AlphaFoldDB" id="A0A8H3DRW6"/>
<feature type="compositionally biased region" description="Basic and acidic residues" evidence="1">
    <location>
        <begin position="456"/>
        <end position="466"/>
    </location>
</feature>
<proteinExistence type="predicted"/>
<organism evidence="2 3">
    <name type="scientific">Rhizoctonia solani</name>
    <dbReference type="NCBI Taxonomy" id="456999"/>
    <lineage>
        <taxon>Eukaryota</taxon>
        <taxon>Fungi</taxon>
        <taxon>Dikarya</taxon>
        <taxon>Basidiomycota</taxon>
        <taxon>Agaricomycotina</taxon>
        <taxon>Agaricomycetes</taxon>
        <taxon>Cantharellales</taxon>
        <taxon>Ceratobasidiaceae</taxon>
        <taxon>Rhizoctonia</taxon>
    </lineage>
</organism>
<gene>
    <name evidence="2" type="ORF">RDB_LOCUS19951</name>
</gene>
<evidence type="ECO:0000313" key="3">
    <source>
        <dbReference type="Proteomes" id="UP000663827"/>
    </source>
</evidence>
<accession>A0A8H3DRW6</accession>
<feature type="region of interest" description="Disordered" evidence="1">
    <location>
        <begin position="1"/>
        <end position="98"/>
    </location>
</feature>
<evidence type="ECO:0008006" key="4">
    <source>
        <dbReference type="Google" id="ProtNLM"/>
    </source>
</evidence>
<dbReference type="Proteomes" id="UP000663827">
    <property type="component" value="Unassembled WGS sequence"/>
</dbReference>
<name>A0A8H3DRW6_9AGAM</name>
<sequence length="929" mass="105421">MALENILSPPRRQNLPLRLRINPPSSPRPPLVSPQRRKRGRGPGRKHKQQNPVLATSEIGSDEDLFMSNPAEDARRRSPDFAFDTPGAGPSGRPDDHEPIRIFEDDWDGNVPIDSDSDDGRPEGPTFAAPWLEGLTASDILSQELEAEIAHTCGRTLTDEDMKTVRSFNYKVDTDMSTRAYNKLARAFPDELGDLPKHHALRTRIARLSGIKGVRIDCCVNSCMAFTGPFAVLNYCLYCEEDRYRPRPTPNARPSPRKYFQYLPLIPRLINMYRHPQTADLLAYRSTREAVAGLVCDIFDGQHYRKLCDSRVVVQGETLRHNFFSLPTDIALGLSSDGFGPFKSRKKTCWPLIAFNYNLEPAIRFRLENLLCLGVIPGPHAPKDIGSFLQPFIDELQDLARGVPALDSRHNRPFALRAYLIACFGDMPAVAKLMYMKGHNGKRPCRACRISGVRNPDHTPGEDHKTNYTALSRPFTTGRHEPREIDPLNLPQRNHTEFIIQANLVETAHNDAEADRRARHFGINALSPLSCLSSLDFPVSFPHDFMHAMFENVIPLLIDLWTHGRKFSTFGSGDEDYIIDTDLWKSICLACVQSGGTIPAIFGCRVPNLALERSQTTAESTLIFATLLAPALLRNRLGGQYYKHFVELVNLIDTCLALETHTFEIPKIRERFANWVLYFERLYYRHAANRLRVCTLPIHSLLHIADDIEAMGPVWCYWAFPMERFCGALGRANLNPRFPFASMDRRVLEVAQLAQIKCIYNLFEALDLGDRKHAIARGVHYPEYPDSVFVRPRRTITVNVTLSQELGTYIGNLYEVDSKAIERRVKGRNFDAWGKMQQTTNVDKPEMITGHSFMPDTETPRRDATFVKYVSEWDRSGRGRPKHISEGALAFGRMEYFLVLETDIIAELIAPSDGFETKEYCSRQICSHM</sequence>
<evidence type="ECO:0000256" key="1">
    <source>
        <dbReference type="SAM" id="MobiDB-lite"/>
    </source>
</evidence>
<evidence type="ECO:0000313" key="2">
    <source>
        <dbReference type="EMBL" id="CAE7076308.1"/>
    </source>
</evidence>
<feature type="region of interest" description="Disordered" evidence="1">
    <location>
        <begin position="456"/>
        <end position="488"/>
    </location>
</feature>
<feature type="compositionally biased region" description="Basic residues" evidence="1">
    <location>
        <begin position="35"/>
        <end position="49"/>
    </location>
</feature>
<comment type="caution">
    <text evidence="2">The sequence shown here is derived from an EMBL/GenBank/DDBJ whole genome shotgun (WGS) entry which is preliminary data.</text>
</comment>